<comment type="caution">
    <text evidence="5">The sequence shown here is derived from an EMBL/GenBank/DDBJ whole genome shotgun (WGS) entry which is preliminary data.</text>
</comment>
<keyword evidence="2" id="KW-0328">Glycosyltransferase</keyword>
<dbReference type="PANTHER" id="PTHR22916:SF51">
    <property type="entry name" value="GLYCOSYLTRANSFERASE EPSH-RELATED"/>
    <property type="match status" value="1"/>
</dbReference>
<evidence type="ECO:0000256" key="2">
    <source>
        <dbReference type="ARBA" id="ARBA00022676"/>
    </source>
</evidence>
<dbReference type="Proteomes" id="UP000611945">
    <property type="component" value="Unassembled WGS sequence"/>
</dbReference>
<protein>
    <submittedName>
        <fullName evidence="5">Glycosyltransferase</fullName>
    </submittedName>
</protein>
<keyword evidence="1" id="KW-1003">Cell membrane</keyword>
<dbReference type="InterPro" id="IPR001173">
    <property type="entry name" value="Glyco_trans_2-like"/>
</dbReference>
<accession>A0ABR8TT15</accession>
<dbReference type="Pfam" id="PF00535">
    <property type="entry name" value="Glycos_transf_2"/>
    <property type="match status" value="1"/>
</dbReference>
<evidence type="ECO:0000256" key="3">
    <source>
        <dbReference type="ARBA" id="ARBA00022679"/>
    </source>
</evidence>
<dbReference type="CDD" id="cd00761">
    <property type="entry name" value="Glyco_tranf_GTA_type"/>
    <property type="match status" value="1"/>
</dbReference>
<organism evidence="5 6">
    <name type="scientific">Serpens gallinarum</name>
    <dbReference type="NCBI Taxonomy" id="2763075"/>
    <lineage>
        <taxon>Bacteria</taxon>
        <taxon>Pseudomonadati</taxon>
        <taxon>Pseudomonadota</taxon>
        <taxon>Gammaproteobacteria</taxon>
        <taxon>Pseudomonadales</taxon>
        <taxon>Pseudomonadaceae</taxon>
        <taxon>Pseudomonas</taxon>
    </lineage>
</organism>
<keyword evidence="3" id="KW-0808">Transferase</keyword>
<sequence>MAECLDSAVGQIHQNKEIIIVNDGSTDGSAAIISEYQEKHSEIVLIVTENFGQSSARNTGIEKSTGDYLIFLDSDDWIEKETLERCLLALKEHNADMVMFNACSFADDVSEFDIGKLDYTRPSCLANKKLLCREAFSFFVKNKSYLVSPCLYLYKRSTFNKNRFRPEIIHEDNLFTTQLLISSETAEVICLPDRFFHRRVRPGSIMTQEKSMKHVNGYLAVAEELLKNGLKNQNCSTAIALNQFIQSIIGNALATAQAAFNNKIPLHVRKKSLKLFFKTNLRHIKPRAALICILPEIKVVKRKLRGLVKHP</sequence>
<evidence type="ECO:0000313" key="6">
    <source>
        <dbReference type="Proteomes" id="UP000611945"/>
    </source>
</evidence>
<dbReference type="InterPro" id="IPR029044">
    <property type="entry name" value="Nucleotide-diphossugar_trans"/>
</dbReference>
<proteinExistence type="predicted"/>
<dbReference type="SUPFAM" id="SSF53448">
    <property type="entry name" value="Nucleotide-diphospho-sugar transferases"/>
    <property type="match status" value="1"/>
</dbReference>
<reference evidence="5 6" key="1">
    <citation type="submission" date="2020-08" db="EMBL/GenBank/DDBJ databases">
        <title>A Genomic Blueprint of the Chicken Gut Microbiome.</title>
        <authorList>
            <person name="Gilroy R."/>
            <person name="Ravi A."/>
            <person name="Getino M."/>
            <person name="Pursley I."/>
            <person name="Horton D.L."/>
            <person name="Alikhan N.-F."/>
            <person name="Baker D."/>
            <person name="Gharbi K."/>
            <person name="Hall N."/>
            <person name="Watson M."/>
            <person name="Adriaenssens E.M."/>
            <person name="Foster-Nyarko E."/>
            <person name="Jarju S."/>
            <person name="Secka A."/>
            <person name="Antonio M."/>
            <person name="Oren A."/>
            <person name="Chaudhuri R."/>
            <person name="La Ragione R.M."/>
            <person name="Hildebrand F."/>
            <person name="Pallen M.J."/>
        </authorList>
    </citation>
    <scope>NUCLEOTIDE SEQUENCE [LARGE SCALE GENOMIC DNA]</scope>
    <source>
        <strain evidence="5 6">Sa2CUA2</strain>
    </source>
</reference>
<keyword evidence="1" id="KW-0472">Membrane</keyword>
<dbReference type="PANTHER" id="PTHR22916">
    <property type="entry name" value="GLYCOSYLTRANSFERASE"/>
    <property type="match status" value="1"/>
</dbReference>
<evidence type="ECO:0000313" key="5">
    <source>
        <dbReference type="EMBL" id="MBD7978911.1"/>
    </source>
</evidence>
<gene>
    <name evidence="5" type="ORF">H9642_17150</name>
</gene>
<name>A0ABR8TT15_9PSED</name>
<dbReference type="EMBL" id="JACSQG010000014">
    <property type="protein sequence ID" value="MBD7978911.1"/>
    <property type="molecule type" value="Genomic_DNA"/>
</dbReference>
<keyword evidence="1" id="KW-0997">Cell inner membrane</keyword>
<evidence type="ECO:0000259" key="4">
    <source>
        <dbReference type="Pfam" id="PF00535"/>
    </source>
</evidence>
<feature type="domain" description="Glycosyltransferase 2-like" evidence="4">
    <location>
        <begin position="2"/>
        <end position="117"/>
    </location>
</feature>
<keyword evidence="6" id="KW-1185">Reference proteome</keyword>
<dbReference type="Gene3D" id="3.90.550.10">
    <property type="entry name" value="Spore Coat Polysaccharide Biosynthesis Protein SpsA, Chain A"/>
    <property type="match status" value="1"/>
</dbReference>
<evidence type="ECO:0000256" key="1">
    <source>
        <dbReference type="ARBA" id="ARBA00022519"/>
    </source>
</evidence>